<reference evidence="1 2" key="1">
    <citation type="journal article" date="2024" name="Plant Biotechnol. J.">
        <title>Genome and CRISPR/Cas9 system of a widespread forest tree (Populus alba) in the world.</title>
        <authorList>
            <person name="Liu Y.J."/>
            <person name="Jiang P.F."/>
            <person name="Han X.M."/>
            <person name="Li X.Y."/>
            <person name="Wang H.M."/>
            <person name="Wang Y.J."/>
            <person name="Wang X.X."/>
            <person name="Zeng Q.Y."/>
        </authorList>
    </citation>
    <scope>NUCLEOTIDE SEQUENCE [LARGE SCALE GENOMIC DNA]</scope>
    <source>
        <strain evidence="2">cv. PAL-ZL1</strain>
    </source>
</reference>
<protein>
    <submittedName>
        <fullName evidence="1">Uncharacterized protein</fullName>
    </submittedName>
</protein>
<accession>A0ACC4CNP4</accession>
<organism evidence="1 2">
    <name type="scientific">Populus alba</name>
    <name type="common">White poplar</name>
    <dbReference type="NCBI Taxonomy" id="43335"/>
    <lineage>
        <taxon>Eukaryota</taxon>
        <taxon>Viridiplantae</taxon>
        <taxon>Streptophyta</taxon>
        <taxon>Embryophyta</taxon>
        <taxon>Tracheophyta</taxon>
        <taxon>Spermatophyta</taxon>
        <taxon>Magnoliopsida</taxon>
        <taxon>eudicotyledons</taxon>
        <taxon>Gunneridae</taxon>
        <taxon>Pentapetalae</taxon>
        <taxon>rosids</taxon>
        <taxon>fabids</taxon>
        <taxon>Malpighiales</taxon>
        <taxon>Salicaceae</taxon>
        <taxon>Saliceae</taxon>
        <taxon>Populus</taxon>
    </lineage>
</organism>
<comment type="caution">
    <text evidence="1">The sequence shown here is derived from an EMBL/GenBank/DDBJ whole genome shotgun (WGS) entry which is preliminary data.</text>
</comment>
<sequence length="367" mass="40092">MAIVAKPDFTSAGSMKCDKKPRLSTLTTTKTWPPPPPHAVTTTFPPDHPNMLGLHNILFIAPPPSPCHHQQPPHVPSTHQITNTNDQYGIADNQESWNTLKKYPQESSFLERGTLNALQDCDTAINIGPARACRDCGNRAKKECQYRRCRTCCKSRGYECTTHLKSTWVPAARRRERLGYSSGGGGGGSSASSSGGGCIGGKRTRENVPATSNSFSTSNNNAAASFVLDTGSSFQDASFKQSLPVQVHAPAVFRCVRVTAINGDEAEVAYEAKVNISGHVFKGFLYDQGMDEKNLFPCISKMHSSERNRDSSSPIVDPPDAYAASGNQRLLEGHVNYEMDMQFKVMDETQPCRFRLNAEGVNPTLFS</sequence>
<dbReference type="Proteomes" id="UP000309997">
    <property type="component" value="Unassembled WGS sequence"/>
</dbReference>
<keyword evidence="2" id="KW-1185">Reference proteome</keyword>
<dbReference type="EMBL" id="RCHU02000003">
    <property type="protein sequence ID" value="KAL3599615.1"/>
    <property type="molecule type" value="Genomic_DNA"/>
</dbReference>
<name>A0ACC4CNP4_POPAL</name>
<evidence type="ECO:0000313" key="1">
    <source>
        <dbReference type="EMBL" id="KAL3599615.1"/>
    </source>
</evidence>
<gene>
    <name evidence="1" type="ORF">D5086_007533</name>
</gene>
<proteinExistence type="predicted"/>
<evidence type="ECO:0000313" key="2">
    <source>
        <dbReference type="Proteomes" id="UP000309997"/>
    </source>
</evidence>